<dbReference type="AlphaFoldDB" id="A0A085ZZJ0"/>
<proteinExistence type="predicted"/>
<protein>
    <submittedName>
        <fullName evidence="1">Uncharacterized protein</fullName>
    </submittedName>
</protein>
<comment type="caution">
    <text evidence="1">The sequence shown here is derived from an EMBL/GenBank/DDBJ whole genome shotgun (WGS) entry which is preliminary data.</text>
</comment>
<evidence type="ECO:0000313" key="2">
    <source>
        <dbReference type="Proteomes" id="UP000028705"/>
    </source>
</evidence>
<name>A0A085ZZJ0_9FLAO</name>
<accession>A0A085ZZJ0</accession>
<dbReference type="RefSeq" id="WP_034715488.1">
    <property type="nucleotide sequence ID" value="NZ_JPRH01000016.1"/>
</dbReference>
<dbReference type="STRING" id="445961.IW15_22060"/>
<dbReference type="EMBL" id="JPRH01000016">
    <property type="protein sequence ID" value="KFF09854.1"/>
    <property type="molecule type" value="Genomic_DNA"/>
</dbReference>
<reference evidence="1 2" key="1">
    <citation type="submission" date="2014-07" db="EMBL/GenBank/DDBJ databases">
        <title>Genome of Chryseobacterium soli DSM 19298.</title>
        <authorList>
            <person name="Stropko S.J."/>
            <person name="Pipes S.E."/>
            <person name="Newman J."/>
        </authorList>
    </citation>
    <scope>NUCLEOTIDE SEQUENCE [LARGE SCALE GENOMIC DNA]</scope>
    <source>
        <strain evidence="1 2">DSM 19298</strain>
    </source>
</reference>
<dbReference type="OrthoDB" id="631303at2"/>
<dbReference type="Proteomes" id="UP000028705">
    <property type="component" value="Unassembled WGS sequence"/>
</dbReference>
<dbReference type="eggNOG" id="ENOG502ZYUB">
    <property type="taxonomic scope" value="Bacteria"/>
</dbReference>
<keyword evidence="2" id="KW-1185">Reference proteome</keyword>
<sequence length="615" mass="72544">MTENTIPRALSQNEIIFLIPATINVEELINSATSYNKKIDTNKLLSFISLVVTKTVKYNFDKSKYTSHKKGNIHSGELKKLLGNDYTTYYGFLYDEKILSTRSPYSIDKKGETFGYGFTSFHLFKRLNLVVFNPTKSVKFDNYFNNSYTKKCEETFYNLFDKTKFSIDFKLAENILFSKYFDNIPHNSDKKYSAYHGSLKQLKKFLNGEYSFTRKKKYYERKPSGRFYSPMTNLNKNIRNLLYYEGEKLQQLDVKNMFPYLLSQHLIKIANINQKRIERLKNCLDFKTKYELNISYTTKDYLYTNWIEKYFVEKYGMLFPQKPTGSFITGGYLSKQGYSEYFSLDKPKSLFQYSYSHSHQFNKKFHPSVQQDSQVTNHSQRFHKTTKGNWIPKSNLYSNSYSKSKDLNDNSNLATLYTESFKSFTSAEEINSKEKLYSNYISTKTFKSLMDKEVTNFNTLTIKGIIYDHFIDPFKNNTGLSKWTLKYEEEFNEDYNGLYKQDRALTKKLFISMLYARNNHYIEEQKVFKSLFPILYDLIREEKKGDHTIITNELFDLEADIIVDTVARGLIKQKIKTFTIHDCIAVQEKNIDISKLKLEEAFISRFGNCPKIELE</sequence>
<evidence type="ECO:0000313" key="1">
    <source>
        <dbReference type="EMBL" id="KFF09854.1"/>
    </source>
</evidence>
<organism evidence="1 2">
    <name type="scientific">Chryseobacterium soli</name>
    <dbReference type="NCBI Taxonomy" id="445961"/>
    <lineage>
        <taxon>Bacteria</taxon>
        <taxon>Pseudomonadati</taxon>
        <taxon>Bacteroidota</taxon>
        <taxon>Flavobacteriia</taxon>
        <taxon>Flavobacteriales</taxon>
        <taxon>Weeksellaceae</taxon>
        <taxon>Chryseobacterium group</taxon>
        <taxon>Chryseobacterium</taxon>
    </lineage>
</organism>
<gene>
    <name evidence="1" type="ORF">IW15_22060</name>
</gene>